<evidence type="ECO:0000313" key="2">
    <source>
        <dbReference type="EMBL" id="JAS95379.1"/>
    </source>
</evidence>
<proteinExistence type="predicted"/>
<gene>
    <name evidence="2" type="ORF">g.46107</name>
</gene>
<feature type="compositionally biased region" description="Polar residues" evidence="1">
    <location>
        <begin position="15"/>
        <end position="24"/>
    </location>
</feature>
<feature type="region of interest" description="Disordered" evidence="1">
    <location>
        <begin position="1"/>
        <end position="26"/>
    </location>
</feature>
<dbReference type="AlphaFoldDB" id="A0A1B6J877"/>
<sequence length="102" mass="11155">CSISSNESMGHYKYSQETSKQKNLSVGEGNKLGLTVENLKKFETQNADGLERQMSAMSVSSIGSDHGSELERFDYKNTSDLGRRMRVLSISSAGSDKNSGLK</sequence>
<feature type="non-terminal residue" evidence="2">
    <location>
        <position position="1"/>
    </location>
</feature>
<name>A0A1B6J877_9HEMI</name>
<reference evidence="2" key="1">
    <citation type="submission" date="2015-11" db="EMBL/GenBank/DDBJ databases">
        <title>De novo transcriptome assembly of four potential Pierce s Disease insect vectors from Arizona vineyards.</title>
        <authorList>
            <person name="Tassone E.E."/>
        </authorList>
    </citation>
    <scope>NUCLEOTIDE SEQUENCE</scope>
</reference>
<feature type="non-terminal residue" evidence="2">
    <location>
        <position position="102"/>
    </location>
</feature>
<accession>A0A1B6J877</accession>
<organism evidence="2">
    <name type="scientific">Homalodisca liturata</name>
    <dbReference type="NCBI Taxonomy" id="320908"/>
    <lineage>
        <taxon>Eukaryota</taxon>
        <taxon>Metazoa</taxon>
        <taxon>Ecdysozoa</taxon>
        <taxon>Arthropoda</taxon>
        <taxon>Hexapoda</taxon>
        <taxon>Insecta</taxon>
        <taxon>Pterygota</taxon>
        <taxon>Neoptera</taxon>
        <taxon>Paraneoptera</taxon>
        <taxon>Hemiptera</taxon>
        <taxon>Auchenorrhyncha</taxon>
        <taxon>Membracoidea</taxon>
        <taxon>Cicadellidae</taxon>
        <taxon>Cicadellinae</taxon>
        <taxon>Proconiini</taxon>
        <taxon>Homalodisca</taxon>
    </lineage>
</organism>
<protein>
    <submittedName>
        <fullName evidence="2">Uncharacterized protein</fullName>
    </submittedName>
</protein>
<evidence type="ECO:0000256" key="1">
    <source>
        <dbReference type="SAM" id="MobiDB-lite"/>
    </source>
</evidence>
<dbReference type="EMBL" id="GECU01012327">
    <property type="protein sequence ID" value="JAS95379.1"/>
    <property type="molecule type" value="Transcribed_RNA"/>
</dbReference>